<evidence type="ECO:0000256" key="2">
    <source>
        <dbReference type="ARBA" id="ARBA00023125"/>
    </source>
</evidence>
<evidence type="ECO:0000313" key="6">
    <source>
        <dbReference type="Proteomes" id="UP000239589"/>
    </source>
</evidence>
<keyword evidence="2" id="KW-0238">DNA-binding</keyword>
<evidence type="ECO:0000256" key="1">
    <source>
        <dbReference type="ARBA" id="ARBA00008857"/>
    </source>
</evidence>
<accession>A0A2S6CQ25</accession>
<dbReference type="InterPro" id="IPR011010">
    <property type="entry name" value="DNA_brk_join_enz"/>
</dbReference>
<evidence type="ECO:0000256" key="3">
    <source>
        <dbReference type="ARBA" id="ARBA00023172"/>
    </source>
</evidence>
<dbReference type="Pfam" id="PF00589">
    <property type="entry name" value="Phage_integrase"/>
    <property type="match status" value="1"/>
</dbReference>
<name>A0A2S6CQ25_9CYAN</name>
<dbReference type="SUPFAM" id="SSF56349">
    <property type="entry name" value="DNA breaking-rejoining enzymes"/>
    <property type="match status" value="1"/>
</dbReference>
<feature type="domain" description="Tyr recombinase" evidence="4">
    <location>
        <begin position="7"/>
        <end position="125"/>
    </location>
</feature>
<dbReference type="PANTHER" id="PTHR30349">
    <property type="entry name" value="PHAGE INTEGRASE-RELATED"/>
    <property type="match status" value="1"/>
</dbReference>
<dbReference type="InterPro" id="IPR050090">
    <property type="entry name" value="Tyrosine_recombinase_XerCD"/>
</dbReference>
<keyword evidence="6" id="KW-1185">Reference proteome</keyword>
<keyword evidence="3" id="KW-0233">DNA recombination</keyword>
<reference evidence="5 6" key="1">
    <citation type="submission" date="2018-02" db="EMBL/GenBank/DDBJ databases">
        <title>Discovery of a pederin family compound in a non-symbiotic bloom-forming cyanobacterium.</title>
        <authorList>
            <person name="Kust A."/>
            <person name="Mares J."/>
            <person name="Jokela J."/>
            <person name="Urajova P."/>
            <person name="Hajek J."/>
            <person name="Saurav K."/>
            <person name="Voracova K."/>
            <person name="Fewer D.P."/>
            <person name="Haapaniemi E."/>
            <person name="Permi P."/>
            <person name="Rehakova K."/>
            <person name="Sivonen K."/>
            <person name="Hrouzek P."/>
        </authorList>
    </citation>
    <scope>NUCLEOTIDE SEQUENCE [LARGE SCALE GENOMIC DNA]</scope>
    <source>
        <strain evidence="5 6">CHARLIE-1</strain>
    </source>
</reference>
<gene>
    <name evidence="5" type="ORF">CUN59_18480</name>
</gene>
<dbReference type="PANTHER" id="PTHR30349:SF41">
    <property type="entry name" value="INTEGRASE_RECOMBINASE PROTEIN MJ0367-RELATED"/>
    <property type="match status" value="1"/>
</dbReference>
<dbReference type="InterPro" id="IPR002104">
    <property type="entry name" value="Integrase_catalytic"/>
</dbReference>
<evidence type="ECO:0000313" key="5">
    <source>
        <dbReference type="EMBL" id="PPJ61874.1"/>
    </source>
</evidence>
<dbReference type="Proteomes" id="UP000239589">
    <property type="component" value="Unassembled WGS sequence"/>
</dbReference>
<dbReference type="EMBL" id="PGEM01000161">
    <property type="protein sequence ID" value="PPJ61874.1"/>
    <property type="molecule type" value="Genomic_DNA"/>
</dbReference>
<protein>
    <recommendedName>
        <fullName evidence="4">Tyr recombinase domain-containing protein</fullName>
    </recommendedName>
</protein>
<comment type="similarity">
    <text evidence="1">Belongs to the 'phage' integrase family.</text>
</comment>
<dbReference type="AlphaFoldDB" id="A0A2S6CQ25"/>
<comment type="caution">
    <text evidence="5">The sequence shown here is derived from an EMBL/GenBank/DDBJ whole genome shotgun (WGS) entry which is preliminary data.</text>
</comment>
<proteinExistence type="inferred from homology"/>
<organism evidence="5 6">
    <name type="scientific">Cuspidothrix issatschenkoi CHARLIE-1</name>
    <dbReference type="NCBI Taxonomy" id="2052836"/>
    <lineage>
        <taxon>Bacteria</taxon>
        <taxon>Bacillati</taxon>
        <taxon>Cyanobacteriota</taxon>
        <taxon>Cyanophyceae</taxon>
        <taxon>Nostocales</taxon>
        <taxon>Aphanizomenonaceae</taxon>
        <taxon>Cuspidothrix</taxon>
    </lineage>
</organism>
<evidence type="ECO:0000259" key="4">
    <source>
        <dbReference type="PROSITE" id="PS51898"/>
    </source>
</evidence>
<dbReference type="RefSeq" id="WP_104389222.1">
    <property type="nucleotide sequence ID" value="NZ_PGEM01000161.1"/>
</dbReference>
<dbReference type="Gene3D" id="1.10.443.10">
    <property type="entry name" value="Intergrase catalytic core"/>
    <property type="match status" value="1"/>
</dbReference>
<dbReference type="InterPro" id="IPR013762">
    <property type="entry name" value="Integrase-like_cat_sf"/>
</dbReference>
<dbReference type="PROSITE" id="PS51898">
    <property type="entry name" value="TYR_RECOMBINASE"/>
    <property type="match status" value="1"/>
</dbReference>
<dbReference type="GO" id="GO:0006310">
    <property type="term" value="P:DNA recombination"/>
    <property type="evidence" value="ECO:0007669"/>
    <property type="project" value="UniProtKB-KW"/>
</dbReference>
<dbReference type="OrthoDB" id="456420at2"/>
<dbReference type="GO" id="GO:0003677">
    <property type="term" value="F:DNA binding"/>
    <property type="evidence" value="ECO:0007669"/>
    <property type="project" value="UniProtKB-KW"/>
</dbReference>
<dbReference type="GO" id="GO:0015074">
    <property type="term" value="P:DNA integration"/>
    <property type="evidence" value="ECO:0007669"/>
    <property type="project" value="InterPro"/>
</dbReference>
<sequence>MKVAGNGQAKTLNSDELRLLFDKSLTNPRDRTLFAICLFTGCRVSEALRLQTTDIKSETLTFRKSTTKGKLKTRVVDIQDGLAEFLDAYTPKPDPMFPGKRGVTERLTRYNYMEIAIPLIAILLR</sequence>